<feature type="binding site" evidence="10">
    <location>
        <position position="217"/>
    </location>
    <ligand>
        <name>Mn(2+)</name>
        <dbReference type="ChEBI" id="CHEBI:29035"/>
    </ligand>
</feature>
<dbReference type="Gene3D" id="1.20.120.920">
    <property type="entry name" value="CRISPR-associated endonuclease Cas1, C-terminal domain"/>
    <property type="match status" value="1"/>
</dbReference>
<evidence type="ECO:0000313" key="11">
    <source>
        <dbReference type="EMBL" id="MDY0855077.1"/>
    </source>
</evidence>
<gene>
    <name evidence="10 11" type="primary">cas1</name>
    <name evidence="11" type="ORF">SOH20_30160</name>
</gene>
<dbReference type="GO" id="GO:0016787">
    <property type="term" value="F:hydrolase activity"/>
    <property type="evidence" value="ECO:0007669"/>
    <property type="project" value="UniProtKB-KW"/>
</dbReference>
<dbReference type="AlphaFoldDB" id="A0AAW9GKU2"/>
<dbReference type="NCBIfam" id="TIGR00287">
    <property type="entry name" value="cas1"/>
    <property type="match status" value="1"/>
</dbReference>
<evidence type="ECO:0000256" key="1">
    <source>
        <dbReference type="ARBA" id="ARBA00022722"/>
    </source>
</evidence>
<dbReference type="InterPro" id="IPR050646">
    <property type="entry name" value="Cas1"/>
</dbReference>
<keyword evidence="8 10" id="KW-0464">Manganese</keyword>
<evidence type="ECO:0000256" key="6">
    <source>
        <dbReference type="ARBA" id="ARBA00023118"/>
    </source>
</evidence>
<dbReference type="PANTHER" id="PTHR34353:SF2">
    <property type="entry name" value="CRISPR-ASSOCIATED ENDONUCLEASE CAS1 1"/>
    <property type="match status" value="1"/>
</dbReference>
<organism evidence="11 12">
    <name type="scientific">Bacillus thuringiensis</name>
    <dbReference type="NCBI Taxonomy" id="1428"/>
    <lineage>
        <taxon>Bacteria</taxon>
        <taxon>Bacillati</taxon>
        <taxon>Bacillota</taxon>
        <taxon>Bacilli</taxon>
        <taxon>Bacillales</taxon>
        <taxon>Bacillaceae</taxon>
        <taxon>Bacillus</taxon>
        <taxon>Bacillus cereus group</taxon>
    </lineage>
</organism>
<dbReference type="InterPro" id="IPR019855">
    <property type="entry name" value="CRISPR-assoc_Cas1_NMENI"/>
</dbReference>
<name>A0AAW9GKU2_BACTU</name>
<sequence length="299" mass="34956">MGWRHIMITKKSQLSVRYNQLVITQEDKVSIPLEDIASILIEDNSVTITAYTLSKFSDYNIGLVTCNEKHLPNGILTSFQKHTRHAKVLQTQYNLSKPFRKRIWQKIIMSKIMNQAKCLEILEKDGYKEISSICKTIESGDATNREAYAAQLYFKYLFGTKFTRRTENTYNHSLNYGYSIIRGMVARTLVNYGFTPSLGIKHHNELNNFNLADDFMEVLRPIVDLFVATHIDCFTEFNIEIRKDLYNILNYEIQIECKHYSIQQAIEVMVKSYVSACRTENYRSIKLPNLIKLRMHSYE</sequence>
<evidence type="ECO:0000256" key="9">
    <source>
        <dbReference type="ARBA" id="ARBA00038592"/>
    </source>
</evidence>
<accession>A0AAW9GKU2</accession>
<evidence type="ECO:0000256" key="2">
    <source>
        <dbReference type="ARBA" id="ARBA00022723"/>
    </source>
</evidence>
<dbReference type="GO" id="GO:0051607">
    <property type="term" value="P:defense response to virus"/>
    <property type="evidence" value="ECO:0007669"/>
    <property type="project" value="UniProtKB-UniRule"/>
</dbReference>
<dbReference type="PANTHER" id="PTHR34353">
    <property type="entry name" value="CRISPR-ASSOCIATED ENDONUCLEASE CAS1 1"/>
    <property type="match status" value="1"/>
</dbReference>
<dbReference type="Gene3D" id="3.100.10.20">
    <property type="entry name" value="CRISPR-associated endonuclease Cas1, N-terminal domain"/>
    <property type="match status" value="1"/>
</dbReference>
<keyword evidence="1 10" id="KW-0540">Nuclease</keyword>
<evidence type="ECO:0000313" key="12">
    <source>
        <dbReference type="Proteomes" id="UP001274571"/>
    </source>
</evidence>
<evidence type="ECO:0000256" key="10">
    <source>
        <dbReference type="HAMAP-Rule" id="MF_01470"/>
    </source>
</evidence>
<evidence type="ECO:0000256" key="5">
    <source>
        <dbReference type="ARBA" id="ARBA00022842"/>
    </source>
</evidence>
<dbReference type="RefSeq" id="WP_320483911.1">
    <property type="nucleotide sequence ID" value="NZ_JAXCMD010000018.1"/>
</dbReference>
<comment type="function">
    <text evidence="10">CRISPR (clustered regularly interspaced short palindromic repeat), is an adaptive immune system that provides protection against mobile genetic elements (viruses, transposable elements and conjugative plasmids). CRISPR clusters contain spacers, sequences complementary to antecedent mobile elements, and target invading nucleic acids. CRISPR clusters are transcribed and processed into CRISPR RNA (crRNA). Acts as a dsDNA endonuclease. Involved in the integration of spacer DNA into the CRISPR cassette.</text>
</comment>
<dbReference type="EC" id="3.1.-.-" evidence="10"/>
<dbReference type="GO" id="GO:0043571">
    <property type="term" value="P:maintenance of CRISPR repeat elements"/>
    <property type="evidence" value="ECO:0007669"/>
    <property type="project" value="UniProtKB-UniRule"/>
</dbReference>
<dbReference type="Proteomes" id="UP001274571">
    <property type="component" value="Unassembled WGS sequence"/>
</dbReference>
<comment type="cofactor">
    <cofactor evidence="10">
        <name>Mg(2+)</name>
        <dbReference type="ChEBI" id="CHEBI:18420"/>
    </cofactor>
    <cofactor evidence="10">
        <name>Mn(2+)</name>
        <dbReference type="ChEBI" id="CHEBI:29035"/>
    </cofactor>
</comment>
<comment type="caution">
    <text evidence="11">The sequence shown here is derived from an EMBL/GenBank/DDBJ whole genome shotgun (WGS) entry which is preliminary data.</text>
</comment>
<dbReference type="InterPro" id="IPR042206">
    <property type="entry name" value="CRISPR-assoc_Cas1_C"/>
</dbReference>
<evidence type="ECO:0000256" key="8">
    <source>
        <dbReference type="ARBA" id="ARBA00023211"/>
    </source>
</evidence>
<dbReference type="InterPro" id="IPR042211">
    <property type="entry name" value="CRISPR-assoc_Cas1_N"/>
</dbReference>
<feature type="binding site" evidence="10">
    <location>
        <position position="202"/>
    </location>
    <ligand>
        <name>Mn(2+)</name>
        <dbReference type="ChEBI" id="CHEBI:29035"/>
    </ligand>
</feature>
<reference evidence="11" key="1">
    <citation type="submission" date="2023-11" db="EMBL/GenBank/DDBJ databases">
        <title>Genome Sequence of Bacillus thuringiensis stain BLB 30AF.</title>
        <authorList>
            <person name="Farhat A."/>
        </authorList>
    </citation>
    <scope>NUCLEOTIDE SEQUENCE</scope>
    <source>
        <strain evidence="11">BLB30AF</strain>
    </source>
</reference>
<dbReference type="HAMAP" id="MF_01470">
    <property type="entry name" value="Cas1"/>
    <property type="match status" value="1"/>
</dbReference>
<feature type="binding site" evidence="10">
    <location>
        <position position="146"/>
    </location>
    <ligand>
        <name>Mn(2+)</name>
        <dbReference type="ChEBI" id="CHEBI:29035"/>
    </ligand>
</feature>
<keyword evidence="6 10" id="KW-0051">Antiviral defense</keyword>
<dbReference type="GO" id="GO:0004520">
    <property type="term" value="F:DNA endonuclease activity"/>
    <property type="evidence" value="ECO:0007669"/>
    <property type="project" value="InterPro"/>
</dbReference>
<evidence type="ECO:0000256" key="4">
    <source>
        <dbReference type="ARBA" id="ARBA00022801"/>
    </source>
</evidence>
<keyword evidence="2 10" id="KW-0479">Metal-binding</keyword>
<dbReference type="NCBIfam" id="TIGR03639">
    <property type="entry name" value="cas1_NMENI"/>
    <property type="match status" value="1"/>
</dbReference>
<dbReference type="Pfam" id="PF01867">
    <property type="entry name" value="Cas_Cas1"/>
    <property type="match status" value="1"/>
</dbReference>
<proteinExistence type="inferred from homology"/>
<keyword evidence="3 10" id="KW-0255">Endonuclease</keyword>
<keyword evidence="5 10" id="KW-0460">Magnesium</keyword>
<comment type="subunit">
    <text evidence="9 10">Homodimer, forms a heterotetramer with a Cas2 homodimer.</text>
</comment>
<dbReference type="InterPro" id="IPR002729">
    <property type="entry name" value="CRISPR-assoc_Cas1"/>
</dbReference>
<evidence type="ECO:0000256" key="3">
    <source>
        <dbReference type="ARBA" id="ARBA00022759"/>
    </source>
</evidence>
<dbReference type="GO" id="GO:0046872">
    <property type="term" value="F:metal ion binding"/>
    <property type="evidence" value="ECO:0007669"/>
    <property type="project" value="UniProtKB-UniRule"/>
</dbReference>
<protein>
    <recommendedName>
        <fullName evidence="10">CRISPR-associated endonuclease Cas1</fullName>
        <ecNumber evidence="10">3.1.-.-</ecNumber>
    </recommendedName>
</protein>
<comment type="similarity">
    <text evidence="10">Belongs to the CRISPR-associated endonuclease Cas1 family.</text>
</comment>
<keyword evidence="7 10" id="KW-0238">DNA-binding</keyword>
<keyword evidence="4 10" id="KW-0378">Hydrolase</keyword>
<dbReference type="EMBL" id="JAXCMD010000018">
    <property type="protein sequence ID" value="MDY0855077.1"/>
    <property type="molecule type" value="Genomic_DNA"/>
</dbReference>
<evidence type="ECO:0000256" key="7">
    <source>
        <dbReference type="ARBA" id="ARBA00023125"/>
    </source>
</evidence>
<dbReference type="GO" id="GO:0003677">
    <property type="term" value="F:DNA binding"/>
    <property type="evidence" value="ECO:0007669"/>
    <property type="project" value="UniProtKB-KW"/>
</dbReference>